<feature type="region of interest" description="Disordered" evidence="1">
    <location>
        <begin position="216"/>
        <end position="240"/>
    </location>
</feature>
<reference evidence="4 5" key="1">
    <citation type="journal article" date="2015" name="Nature">
        <title>rRNA introns, odd ribosomes, and small enigmatic genomes across a large radiation of phyla.</title>
        <authorList>
            <person name="Brown C.T."/>
            <person name="Hug L.A."/>
            <person name="Thomas B.C."/>
            <person name="Sharon I."/>
            <person name="Castelle C.J."/>
            <person name="Singh A."/>
            <person name="Wilkins M.J."/>
            <person name="Williams K.H."/>
            <person name="Banfield J.F."/>
        </authorList>
    </citation>
    <scope>NUCLEOTIDE SEQUENCE [LARGE SCALE GENOMIC DNA]</scope>
</reference>
<gene>
    <name evidence="4" type="ORF">UX87_C0008G0026</name>
</gene>
<dbReference type="InterPro" id="IPR027381">
    <property type="entry name" value="LytR/CpsA/Psr_C"/>
</dbReference>
<dbReference type="EMBL" id="LCNV01000008">
    <property type="protein sequence ID" value="KKU64428.1"/>
    <property type="molecule type" value="Genomic_DNA"/>
</dbReference>
<evidence type="ECO:0000313" key="4">
    <source>
        <dbReference type="EMBL" id="KKU64428.1"/>
    </source>
</evidence>
<evidence type="ECO:0000256" key="1">
    <source>
        <dbReference type="SAM" id="MobiDB-lite"/>
    </source>
</evidence>
<organism evidence="4 5">
    <name type="scientific">Candidatus Amesbacteria bacterium GW2011_GWA1_47_16</name>
    <dbReference type="NCBI Taxonomy" id="1618353"/>
    <lineage>
        <taxon>Bacteria</taxon>
        <taxon>Candidatus Amesiibacteriota</taxon>
    </lineage>
</organism>
<feature type="transmembrane region" description="Helical" evidence="2">
    <location>
        <begin position="189"/>
        <end position="208"/>
    </location>
</feature>
<feature type="domain" description="LytR/CpsA/Psr regulator C-terminal" evidence="3">
    <location>
        <begin position="248"/>
        <end position="295"/>
    </location>
</feature>
<proteinExistence type="predicted"/>
<keyword evidence="2" id="KW-0472">Membrane</keyword>
<keyword evidence="2" id="KW-0812">Transmembrane</keyword>
<evidence type="ECO:0000313" key="5">
    <source>
        <dbReference type="Proteomes" id="UP000034364"/>
    </source>
</evidence>
<dbReference type="Gene3D" id="3.30.70.2390">
    <property type="match status" value="1"/>
</dbReference>
<dbReference type="PATRIC" id="fig|1618353.3.peg.372"/>
<evidence type="ECO:0000259" key="3">
    <source>
        <dbReference type="Pfam" id="PF13399"/>
    </source>
</evidence>
<name>A0A0G1UE72_9BACT</name>
<sequence>MRIDYLLHLKSNSLDLVSADGKVVRKLHFPPLVVSHLEISDPRQFDTLLTKLFSGLTLRKKFLIILHDSVLFIKQLTELSPESLHSFLDLVPLEPEDILHLSVTLHNKVFALGTPKKLTRALEIFLENSEGKVIAALPQPFLPHLVSKNSLSDQDIPYLSTRIASLSGLDLLSAGLKKSRRTRSYRHQVALALLVIALFSLATTAFVFRKRLLPSPTAASDQPPPISATPTPSPAPSATPMPELNVYDLKIRVLNGTSTPGLASSAADYLISFGYGNVTAANAPGDTVTETLISLKTPSPEVFEELFAALSSRFSVSSQSAILDPSSPFDAVITLGL</sequence>
<keyword evidence="2" id="KW-1133">Transmembrane helix</keyword>
<dbReference type="Pfam" id="PF13399">
    <property type="entry name" value="LytR_C"/>
    <property type="match status" value="1"/>
</dbReference>
<feature type="compositionally biased region" description="Pro residues" evidence="1">
    <location>
        <begin position="222"/>
        <end position="239"/>
    </location>
</feature>
<comment type="caution">
    <text evidence="4">The sequence shown here is derived from an EMBL/GenBank/DDBJ whole genome shotgun (WGS) entry which is preliminary data.</text>
</comment>
<dbReference type="AlphaFoldDB" id="A0A0G1UE72"/>
<dbReference type="Proteomes" id="UP000034364">
    <property type="component" value="Unassembled WGS sequence"/>
</dbReference>
<accession>A0A0G1UE72</accession>
<evidence type="ECO:0000256" key="2">
    <source>
        <dbReference type="SAM" id="Phobius"/>
    </source>
</evidence>
<protein>
    <recommendedName>
        <fullName evidence="3">LytR/CpsA/Psr regulator C-terminal domain-containing protein</fullName>
    </recommendedName>
</protein>